<protein>
    <recommendedName>
        <fullName evidence="1">RNA helicase</fullName>
        <ecNumber evidence="1">3.6.4.13</ecNumber>
    </recommendedName>
</protein>
<evidence type="ECO:0000313" key="8">
    <source>
        <dbReference type="EMBL" id="KAL3780377.1"/>
    </source>
</evidence>
<name>A0ABD3NXN6_9STRA</name>
<feature type="non-terminal residue" evidence="8">
    <location>
        <position position="1"/>
    </location>
</feature>
<dbReference type="GO" id="GO:0016787">
    <property type="term" value="F:hydrolase activity"/>
    <property type="evidence" value="ECO:0007669"/>
    <property type="project" value="UniProtKB-KW"/>
</dbReference>
<dbReference type="Gene3D" id="1.10.720.30">
    <property type="entry name" value="SAP domain"/>
    <property type="match status" value="1"/>
</dbReference>
<dbReference type="InterPro" id="IPR050547">
    <property type="entry name" value="DEAD_box_RNA_helicases"/>
</dbReference>
<dbReference type="PANTHER" id="PTHR47963:SF8">
    <property type="entry name" value="ATP-DEPENDENT RNA HELICASE DEAD"/>
    <property type="match status" value="1"/>
</dbReference>
<dbReference type="GO" id="GO:0005524">
    <property type="term" value="F:ATP binding"/>
    <property type="evidence" value="ECO:0007669"/>
    <property type="project" value="UniProtKB-KW"/>
</dbReference>
<dbReference type="SUPFAM" id="SSF68906">
    <property type="entry name" value="SAP domain"/>
    <property type="match status" value="1"/>
</dbReference>
<evidence type="ECO:0000259" key="6">
    <source>
        <dbReference type="PROSITE" id="PS50800"/>
    </source>
</evidence>
<dbReference type="EC" id="3.6.4.13" evidence="1"/>
<evidence type="ECO:0000256" key="4">
    <source>
        <dbReference type="ARBA" id="ARBA00022806"/>
    </source>
</evidence>
<keyword evidence="9" id="KW-1185">Reference proteome</keyword>
<comment type="caution">
    <text evidence="8">The sequence shown here is derived from an EMBL/GenBank/DDBJ whole genome shotgun (WGS) entry which is preliminary data.</text>
</comment>
<dbReference type="PANTHER" id="PTHR47963">
    <property type="entry name" value="DEAD-BOX ATP-DEPENDENT RNA HELICASE 47, MITOCHONDRIAL"/>
    <property type="match status" value="1"/>
</dbReference>
<dbReference type="AlphaFoldDB" id="A0ABD3NXN6"/>
<gene>
    <name evidence="8" type="ORF">HJC23_002670</name>
</gene>
<dbReference type="Gene3D" id="3.40.50.300">
    <property type="entry name" value="P-loop containing nucleotide triphosphate hydrolases"/>
    <property type="match status" value="1"/>
</dbReference>
<organism evidence="8 9">
    <name type="scientific">Cyclotella cryptica</name>
    <dbReference type="NCBI Taxonomy" id="29204"/>
    <lineage>
        <taxon>Eukaryota</taxon>
        <taxon>Sar</taxon>
        <taxon>Stramenopiles</taxon>
        <taxon>Ochrophyta</taxon>
        <taxon>Bacillariophyta</taxon>
        <taxon>Coscinodiscophyceae</taxon>
        <taxon>Thalassiosirophycidae</taxon>
        <taxon>Stephanodiscales</taxon>
        <taxon>Stephanodiscaceae</taxon>
        <taxon>Cyclotella</taxon>
    </lineage>
</organism>
<dbReference type="SUPFAM" id="SSF52540">
    <property type="entry name" value="P-loop containing nucleoside triphosphate hydrolases"/>
    <property type="match status" value="1"/>
</dbReference>
<dbReference type="SMART" id="SM00487">
    <property type="entry name" value="DEXDc"/>
    <property type="match status" value="1"/>
</dbReference>
<dbReference type="InterPro" id="IPR044742">
    <property type="entry name" value="DEAD/DEAH_RhlB"/>
</dbReference>
<reference evidence="8 9" key="1">
    <citation type="journal article" date="2020" name="G3 (Bethesda)">
        <title>Improved Reference Genome for Cyclotella cryptica CCMP332, a Model for Cell Wall Morphogenesis, Salinity Adaptation, and Lipid Production in Diatoms (Bacillariophyta).</title>
        <authorList>
            <person name="Roberts W.R."/>
            <person name="Downey K.M."/>
            <person name="Ruck E.C."/>
            <person name="Traller J.C."/>
            <person name="Alverson A.J."/>
        </authorList>
    </citation>
    <scope>NUCLEOTIDE SEQUENCE [LARGE SCALE GENOMIC DNA]</scope>
    <source>
        <strain evidence="8 9">CCMP332</strain>
    </source>
</reference>
<evidence type="ECO:0000256" key="2">
    <source>
        <dbReference type="ARBA" id="ARBA00022741"/>
    </source>
</evidence>
<evidence type="ECO:0000256" key="5">
    <source>
        <dbReference type="ARBA" id="ARBA00022840"/>
    </source>
</evidence>
<keyword evidence="4" id="KW-0347">Helicase</keyword>
<evidence type="ECO:0000259" key="7">
    <source>
        <dbReference type="PROSITE" id="PS51192"/>
    </source>
</evidence>
<dbReference type="InterPro" id="IPR011545">
    <property type="entry name" value="DEAD/DEAH_box_helicase_dom"/>
</dbReference>
<dbReference type="InterPro" id="IPR027417">
    <property type="entry name" value="P-loop_NTPase"/>
</dbReference>
<dbReference type="Proteomes" id="UP001516023">
    <property type="component" value="Unassembled WGS sequence"/>
</dbReference>
<dbReference type="Pfam" id="PF00270">
    <property type="entry name" value="DEAD"/>
    <property type="match status" value="1"/>
</dbReference>
<accession>A0ABD3NXN6</accession>
<dbReference type="PROSITE" id="PS51192">
    <property type="entry name" value="HELICASE_ATP_BIND_1"/>
    <property type="match status" value="1"/>
</dbReference>
<keyword evidence="5" id="KW-0067">ATP-binding</keyword>
<dbReference type="SMART" id="SM00513">
    <property type="entry name" value="SAP"/>
    <property type="match status" value="1"/>
</dbReference>
<keyword evidence="3" id="KW-0378">Hydrolase</keyword>
<feature type="domain" description="SAP" evidence="6">
    <location>
        <begin position="65"/>
        <end position="99"/>
    </location>
</feature>
<proteinExistence type="predicted"/>
<dbReference type="PROSITE" id="PS50800">
    <property type="entry name" value="SAP"/>
    <property type="match status" value="1"/>
</dbReference>
<evidence type="ECO:0000313" key="9">
    <source>
        <dbReference type="Proteomes" id="UP001516023"/>
    </source>
</evidence>
<evidence type="ECO:0000256" key="3">
    <source>
        <dbReference type="ARBA" id="ARBA00022801"/>
    </source>
</evidence>
<dbReference type="GO" id="GO:0003724">
    <property type="term" value="F:RNA helicase activity"/>
    <property type="evidence" value="ECO:0007669"/>
    <property type="project" value="UniProtKB-EC"/>
</dbReference>
<dbReference type="InterPro" id="IPR036361">
    <property type="entry name" value="SAP_dom_sf"/>
</dbReference>
<feature type="non-terminal residue" evidence="8">
    <location>
        <position position="331"/>
    </location>
</feature>
<dbReference type="InterPro" id="IPR003034">
    <property type="entry name" value="SAP_dom"/>
</dbReference>
<dbReference type="InterPro" id="IPR014001">
    <property type="entry name" value="Helicase_ATP-bd"/>
</dbReference>
<keyword evidence="2" id="KW-0547">Nucleotide-binding</keyword>
<dbReference type="CDD" id="cd00268">
    <property type="entry name" value="DEADc"/>
    <property type="match status" value="1"/>
</dbReference>
<feature type="domain" description="Helicase ATP-binding" evidence="7">
    <location>
        <begin position="156"/>
        <end position="331"/>
    </location>
</feature>
<evidence type="ECO:0000256" key="1">
    <source>
        <dbReference type="ARBA" id="ARBA00012552"/>
    </source>
</evidence>
<sequence length="331" mass="36634">SNILTEPTSKLCLHADSKRHIVEGSTKSVSRRERLFMSTANDLDDISLHTTDVVEHVGKRDNTSLDKLTVPELRERLCERDLKVSGTKLELLQQILEAETQCNNSGSQNDGEKISGIDIVDASNTLLHPILEALMKYTASDGARQPKLLLIQQMSYQRISNGGDAVLFSPTGTGKTLAYILPLATRLFGWKRDGSLKQSFDCSKNDSLPSKQVDPATSSILVVKPSRWESMESISPNGNEQFKHVATVYGSVPMARCAALLNSKTDVVVGTPGRIPELIREKYLLTENIKSIVLDEADTLFNFKDIPEVEWLLDGMMNDYQLILASATINK</sequence>
<dbReference type="EMBL" id="JABMIG020000351">
    <property type="protein sequence ID" value="KAL3780377.1"/>
    <property type="molecule type" value="Genomic_DNA"/>
</dbReference>